<evidence type="ECO:0000256" key="4">
    <source>
        <dbReference type="ARBA" id="ARBA00022989"/>
    </source>
</evidence>
<dbReference type="Gene3D" id="1.10.4160.10">
    <property type="entry name" value="Hydantoin permease"/>
    <property type="match status" value="1"/>
</dbReference>
<feature type="transmembrane region" description="Helical" evidence="7">
    <location>
        <begin position="143"/>
        <end position="161"/>
    </location>
</feature>
<dbReference type="GO" id="GO:0005886">
    <property type="term" value="C:plasma membrane"/>
    <property type="evidence" value="ECO:0007669"/>
    <property type="project" value="TreeGrafter"/>
</dbReference>
<reference evidence="9" key="1">
    <citation type="submission" date="2019-04" db="EMBL/GenBank/DDBJ databases">
        <title>Friends and foes A comparative genomics studyof 23 Aspergillus species from section Flavi.</title>
        <authorList>
            <consortium name="DOE Joint Genome Institute"/>
            <person name="Kjaerbolling I."/>
            <person name="Vesth T."/>
            <person name="Frisvad J.C."/>
            <person name="Nybo J.L."/>
            <person name="Theobald S."/>
            <person name="Kildgaard S."/>
            <person name="Isbrandt T."/>
            <person name="Kuo A."/>
            <person name="Sato A."/>
            <person name="Lyhne E.K."/>
            <person name="Kogle M.E."/>
            <person name="Wiebenga A."/>
            <person name="Kun R.S."/>
            <person name="Lubbers R.J."/>
            <person name="Makela M.R."/>
            <person name="Barry K."/>
            <person name="Chovatia M."/>
            <person name="Clum A."/>
            <person name="Daum C."/>
            <person name="Haridas S."/>
            <person name="He G."/>
            <person name="LaButti K."/>
            <person name="Lipzen A."/>
            <person name="Mondo S."/>
            <person name="Riley R."/>
            <person name="Salamov A."/>
            <person name="Simmons B.A."/>
            <person name="Magnuson J.K."/>
            <person name="Henrissat B."/>
            <person name="Mortensen U.H."/>
            <person name="Larsen T.O."/>
            <person name="Devries R.P."/>
            <person name="Grigoriev I.V."/>
            <person name="Machida M."/>
            <person name="Baker S.E."/>
            <person name="Andersen M.R."/>
        </authorList>
    </citation>
    <scope>NUCLEOTIDE SEQUENCE [LARGE SCALE GENOMIC DNA]</scope>
    <source>
        <strain evidence="9">CBS 130017</strain>
    </source>
</reference>
<name>A0A5N6X3L1_9EURO</name>
<keyword evidence="5 7" id="KW-0472">Membrane</keyword>
<feature type="transmembrane region" description="Helical" evidence="7">
    <location>
        <begin position="303"/>
        <end position="328"/>
    </location>
</feature>
<evidence type="ECO:0000256" key="1">
    <source>
        <dbReference type="ARBA" id="ARBA00004141"/>
    </source>
</evidence>
<feature type="transmembrane region" description="Helical" evidence="7">
    <location>
        <begin position="243"/>
        <end position="263"/>
    </location>
</feature>
<evidence type="ECO:0000256" key="7">
    <source>
        <dbReference type="SAM" id="Phobius"/>
    </source>
</evidence>
<dbReference type="Pfam" id="PF02133">
    <property type="entry name" value="Transp_cyt_pur"/>
    <property type="match status" value="1"/>
</dbReference>
<comment type="similarity">
    <text evidence="2">Belongs to the purine-cytosine permease (2.A.39) family.</text>
</comment>
<evidence type="ECO:0000313" key="8">
    <source>
        <dbReference type="EMBL" id="KAE8327817.1"/>
    </source>
</evidence>
<feature type="transmembrane region" description="Helical" evidence="7">
    <location>
        <begin position="435"/>
        <end position="458"/>
    </location>
</feature>
<keyword evidence="9" id="KW-1185">Reference proteome</keyword>
<feature type="transmembrane region" description="Helical" evidence="7">
    <location>
        <begin position="173"/>
        <end position="192"/>
    </location>
</feature>
<proteinExistence type="inferred from homology"/>
<dbReference type="PANTHER" id="PTHR30618">
    <property type="entry name" value="NCS1 FAMILY PURINE/PYRIMIDINE TRANSPORTER"/>
    <property type="match status" value="1"/>
</dbReference>
<feature type="transmembrane region" description="Helical" evidence="7">
    <location>
        <begin position="412"/>
        <end position="429"/>
    </location>
</feature>
<sequence>MATVIRYGTRLEHLHEAVKLSPQGQTAVSVWINDDIRPLPPSRRTWSTMTFIGWWSVWQLSLTNWQLGGSLVASSLSVWQTMVAVVLGRTIAAIVAILIGYIGAEWHIGFPVYSRAIWGVFGAFFPTLLRIGLTVVGFAFQSYTGGLCVTAILSGIFPTFFRMSNTLPASAHVTTQQIIGWAIFNIISIPVLYRRPERSEKLMIGMNIVSFAALLGIMIWSLSHAHGAGDLIHQPSQLQTSESLGFGIMQGITTVVGTLSIALSRSPFVYFLILKYVSDLDSASQMDFSRFARKPSDQVFGQWFTFIIIGSIMPLFGCLTSSATQAIYGEALWNPPTILAMWLQRDYSSTSRAAAVFAGIGLVSSQLALNVVDNGKSYPSKSVKSWVNPFAGYSVGMDLSGLLPKYINIRRGCYVGLILGMALCPWELLASATTFVSVISSFSIFMAPFCGIHISDYWFIRQRRLKLSDLYHARPEGIYFYTMGFNWRGVLPWLVGWVPLLPGFMHSINPAIEVSVGADHLYALGFPYGLLSSMAIHTLVNKCFPPPGIGEIDRDDTYGTFTVEEAAKLGVNKDSTEDSDRSLSRESREVIETKV</sequence>
<evidence type="ECO:0000256" key="6">
    <source>
        <dbReference type="SAM" id="MobiDB-lite"/>
    </source>
</evidence>
<feature type="transmembrane region" description="Helical" evidence="7">
    <location>
        <begin position="204"/>
        <end position="223"/>
    </location>
</feature>
<feature type="region of interest" description="Disordered" evidence="6">
    <location>
        <begin position="572"/>
        <end position="595"/>
    </location>
</feature>
<feature type="transmembrane region" description="Helical" evidence="7">
    <location>
        <begin position="353"/>
        <end position="372"/>
    </location>
</feature>
<dbReference type="EMBL" id="ML741789">
    <property type="protein sequence ID" value="KAE8327817.1"/>
    <property type="molecule type" value="Genomic_DNA"/>
</dbReference>
<dbReference type="PANTHER" id="PTHR30618:SF4">
    <property type="entry name" value="ALLANTOIN PERMEASE"/>
    <property type="match status" value="1"/>
</dbReference>
<dbReference type="InterPro" id="IPR045225">
    <property type="entry name" value="Uracil/uridine/allantoin_perm"/>
</dbReference>
<dbReference type="InterPro" id="IPR001248">
    <property type="entry name" value="Pur-cyt_permease"/>
</dbReference>
<keyword evidence="4 7" id="KW-1133">Transmembrane helix</keyword>
<dbReference type="GO" id="GO:0015205">
    <property type="term" value="F:nucleobase transmembrane transporter activity"/>
    <property type="evidence" value="ECO:0007669"/>
    <property type="project" value="TreeGrafter"/>
</dbReference>
<gene>
    <name evidence="8" type="ORF">BDV39DRAFT_192491</name>
</gene>
<evidence type="ECO:0000313" key="9">
    <source>
        <dbReference type="Proteomes" id="UP000325945"/>
    </source>
</evidence>
<evidence type="ECO:0000256" key="5">
    <source>
        <dbReference type="ARBA" id="ARBA00023136"/>
    </source>
</evidence>
<dbReference type="CDD" id="cd11482">
    <property type="entry name" value="SLC-NCS1sbd_NRT1-like"/>
    <property type="match status" value="1"/>
</dbReference>
<feature type="compositionally biased region" description="Basic and acidic residues" evidence="6">
    <location>
        <begin position="574"/>
        <end position="595"/>
    </location>
</feature>
<organism evidence="8 9">
    <name type="scientific">Aspergillus sergii</name>
    <dbReference type="NCBI Taxonomy" id="1034303"/>
    <lineage>
        <taxon>Eukaryota</taxon>
        <taxon>Fungi</taxon>
        <taxon>Dikarya</taxon>
        <taxon>Ascomycota</taxon>
        <taxon>Pezizomycotina</taxon>
        <taxon>Eurotiomycetes</taxon>
        <taxon>Eurotiomycetidae</taxon>
        <taxon>Eurotiales</taxon>
        <taxon>Aspergillaceae</taxon>
        <taxon>Aspergillus</taxon>
        <taxon>Aspergillus subgen. Circumdati</taxon>
    </lineage>
</organism>
<feature type="transmembrane region" description="Helical" evidence="7">
    <location>
        <begin position="116"/>
        <end position="136"/>
    </location>
</feature>
<keyword evidence="3 7" id="KW-0812">Transmembrane</keyword>
<evidence type="ECO:0000256" key="3">
    <source>
        <dbReference type="ARBA" id="ARBA00022692"/>
    </source>
</evidence>
<dbReference type="Proteomes" id="UP000325945">
    <property type="component" value="Unassembled WGS sequence"/>
</dbReference>
<protein>
    <submittedName>
        <fullName evidence="8">Permease for cytosine/purines, uracil, thiamine, allantoin-domain-containing protein</fullName>
    </submittedName>
</protein>
<accession>A0A5N6X3L1</accession>
<comment type="subcellular location">
    <subcellularLocation>
        <location evidence="1">Membrane</location>
        <topology evidence="1">Multi-pass membrane protein</topology>
    </subcellularLocation>
</comment>
<dbReference type="AlphaFoldDB" id="A0A5N6X3L1"/>
<feature type="transmembrane region" description="Helical" evidence="7">
    <location>
        <begin position="83"/>
        <end position="104"/>
    </location>
</feature>
<evidence type="ECO:0000256" key="2">
    <source>
        <dbReference type="ARBA" id="ARBA00008974"/>
    </source>
</evidence>